<dbReference type="PANTHER" id="PTHR24228">
    <property type="entry name" value="B2 BRADYKININ RECEPTOR/ANGIOTENSIN II RECEPTOR"/>
    <property type="match status" value="1"/>
</dbReference>
<feature type="transmembrane region" description="Helical" evidence="11">
    <location>
        <begin position="180"/>
        <end position="201"/>
    </location>
</feature>
<keyword evidence="7 9" id="KW-0675">Receptor</keyword>
<feature type="domain" description="G-protein coupled receptors family 1 profile" evidence="12">
    <location>
        <begin position="1"/>
        <end position="198"/>
    </location>
</feature>
<evidence type="ECO:0000313" key="14">
    <source>
        <dbReference type="Proteomes" id="UP001159427"/>
    </source>
</evidence>
<accession>A0ABN8T3Q2</accession>
<keyword evidence="5 9" id="KW-0297">G-protein coupled receptor</keyword>
<dbReference type="PRINTS" id="PR00237">
    <property type="entry name" value="GPCRRHODOPSN"/>
</dbReference>
<evidence type="ECO:0000256" key="5">
    <source>
        <dbReference type="ARBA" id="ARBA00023040"/>
    </source>
</evidence>
<evidence type="ECO:0000256" key="8">
    <source>
        <dbReference type="ARBA" id="ARBA00023224"/>
    </source>
</evidence>
<evidence type="ECO:0000256" key="11">
    <source>
        <dbReference type="SAM" id="Phobius"/>
    </source>
</evidence>
<feature type="transmembrane region" description="Helical" evidence="11">
    <location>
        <begin position="142"/>
        <end position="160"/>
    </location>
</feature>
<comment type="subcellular location">
    <subcellularLocation>
        <location evidence="1">Cell membrane</location>
        <topology evidence="1">Multi-pass membrane protein</topology>
    </subcellularLocation>
</comment>
<gene>
    <name evidence="13" type="ORF">PEVE_00037430</name>
</gene>
<comment type="caution">
    <text evidence="13">The sequence shown here is derived from an EMBL/GenBank/DDBJ whole genome shotgun (WGS) entry which is preliminary data.</text>
</comment>
<dbReference type="Pfam" id="PF00001">
    <property type="entry name" value="7tm_1"/>
    <property type="match status" value="1"/>
</dbReference>
<dbReference type="PROSITE" id="PS50262">
    <property type="entry name" value="G_PROTEIN_RECEP_F1_2"/>
    <property type="match status" value="1"/>
</dbReference>
<feature type="transmembrane region" description="Helical" evidence="11">
    <location>
        <begin position="81"/>
        <end position="106"/>
    </location>
</feature>
<protein>
    <recommendedName>
        <fullName evidence="12">G-protein coupled receptors family 1 profile domain-containing protein</fullName>
    </recommendedName>
</protein>
<dbReference type="CDD" id="cd00637">
    <property type="entry name" value="7tm_classA_rhodopsin-like"/>
    <property type="match status" value="1"/>
</dbReference>
<reference evidence="13 14" key="1">
    <citation type="submission" date="2022-05" db="EMBL/GenBank/DDBJ databases">
        <authorList>
            <consortium name="Genoscope - CEA"/>
            <person name="William W."/>
        </authorList>
    </citation>
    <scope>NUCLEOTIDE SEQUENCE [LARGE SCALE GENOMIC DNA]</scope>
</reference>
<keyword evidence="6 11" id="KW-0472">Membrane</keyword>
<evidence type="ECO:0000256" key="6">
    <source>
        <dbReference type="ARBA" id="ARBA00023136"/>
    </source>
</evidence>
<dbReference type="InterPro" id="IPR000276">
    <property type="entry name" value="GPCR_Rhodpsn"/>
</dbReference>
<evidence type="ECO:0000256" key="10">
    <source>
        <dbReference type="SAM" id="MobiDB-lite"/>
    </source>
</evidence>
<evidence type="ECO:0000256" key="7">
    <source>
        <dbReference type="ARBA" id="ARBA00023170"/>
    </source>
</evidence>
<dbReference type="PANTHER" id="PTHR24228:SF59">
    <property type="entry name" value="NEUROPEPTIDE RECEPTOR 15"/>
    <property type="match status" value="1"/>
</dbReference>
<evidence type="ECO:0000256" key="2">
    <source>
        <dbReference type="ARBA" id="ARBA00022475"/>
    </source>
</evidence>
<keyword evidence="14" id="KW-1185">Reference proteome</keyword>
<name>A0ABN8T3Q2_9CNID</name>
<evidence type="ECO:0000259" key="12">
    <source>
        <dbReference type="PROSITE" id="PS50262"/>
    </source>
</evidence>
<dbReference type="SUPFAM" id="SSF81321">
    <property type="entry name" value="Family A G protein-coupled receptor-like"/>
    <property type="match status" value="1"/>
</dbReference>
<feature type="region of interest" description="Disordered" evidence="10">
    <location>
        <begin position="227"/>
        <end position="249"/>
    </location>
</feature>
<comment type="similarity">
    <text evidence="9">Belongs to the G-protein coupled receptor 1 family.</text>
</comment>
<organism evidence="13 14">
    <name type="scientific">Porites evermanni</name>
    <dbReference type="NCBI Taxonomy" id="104178"/>
    <lineage>
        <taxon>Eukaryota</taxon>
        <taxon>Metazoa</taxon>
        <taxon>Cnidaria</taxon>
        <taxon>Anthozoa</taxon>
        <taxon>Hexacorallia</taxon>
        <taxon>Scleractinia</taxon>
        <taxon>Fungiina</taxon>
        <taxon>Poritidae</taxon>
        <taxon>Porites</taxon>
    </lineage>
</organism>
<sequence length="249" mass="28429">MCAVSLQTLAVTAVNRYFRVVRSRWLYQKIFNMKTTKITIAILWIMALFSPLPYVVAGHEFFFHTGKVFCTHNAESLHEGYGAYLVLVYIAIPLIIILTCYTRVFIAVRKHNLNFRPRIRFNGKSGRNSSNNSCLSVEEVNVTYILLVVVIGFLTCWAPVLVIDMIDFVNGDWKLKRPVYVSYTCLGLGSTSLNPIIYGVMNRTFRSEYLKILAVFKSWNFSKKPTNSDYGNEPVRADNGPKNNNTTQL</sequence>
<proteinExistence type="inferred from homology"/>
<evidence type="ECO:0000256" key="9">
    <source>
        <dbReference type="RuleBase" id="RU000688"/>
    </source>
</evidence>
<dbReference type="InterPro" id="IPR017452">
    <property type="entry name" value="GPCR_Rhodpsn_7TM"/>
</dbReference>
<evidence type="ECO:0000313" key="13">
    <source>
        <dbReference type="EMBL" id="CAH3198910.1"/>
    </source>
</evidence>
<dbReference type="Gene3D" id="1.20.1070.10">
    <property type="entry name" value="Rhodopsin 7-helix transmembrane proteins"/>
    <property type="match status" value="1"/>
</dbReference>
<feature type="transmembrane region" description="Helical" evidence="11">
    <location>
        <begin position="38"/>
        <end position="57"/>
    </location>
</feature>
<evidence type="ECO:0000256" key="1">
    <source>
        <dbReference type="ARBA" id="ARBA00004651"/>
    </source>
</evidence>
<dbReference type="Proteomes" id="UP001159427">
    <property type="component" value="Unassembled WGS sequence"/>
</dbReference>
<keyword evidence="8 9" id="KW-0807">Transducer</keyword>
<keyword evidence="4 11" id="KW-1133">Transmembrane helix</keyword>
<dbReference type="EMBL" id="CALNXI010006134">
    <property type="protein sequence ID" value="CAH3198910.1"/>
    <property type="molecule type" value="Genomic_DNA"/>
</dbReference>
<evidence type="ECO:0000256" key="3">
    <source>
        <dbReference type="ARBA" id="ARBA00022692"/>
    </source>
</evidence>
<dbReference type="PROSITE" id="PS00237">
    <property type="entry name" value="G_PROTEIN_RECEP_F1_1"/>
    <property type="match status" value="1"/>
</dbReference>
<keyword evidence="3 9" id="KW-0812">Transmembrane</keyword>
<evidence type="ECO:0000256" key="4">
    <source>
        <dbReference type="ARBA" id="ARBA00022989"/>
    </source>
</evidence>
<keyword evidence="2" id="KW-1003">Cell membrane</keyword>